<gene>
    <name evidence="3" type="ORF">SAMN02745114_01592</name>
</gene>
<evidence type="ECO:0000313" key="4">
    <source>
        <dbReference type="Proteomes" id="UP000190657"/>
    </source>
</evidence>
<dbReference type="InterPro" id="IPR036116">
    <property type="entry name" value="FN3_sf"/>
</dbReference>
<proteinExistence type="predicted"/>
<dbReference type="Pfam" id="PF00041">
    <property type="entry name" value="fn3"/>
    <property type="match status" value="1"/>
</dbReference>
<dbReference type="PROSITE" id="PS50853">
    <property type="entry name" value="FN3"/>
    <property type="match status" value="1"/>
</dbReference>
<keyword evidence="4" id="KW-1185">Reference proteome</keyword>
<dbReference type="Pfam" id="PF13306">
    <property type="entry name" value="LRR_5"/>
    <property type="match status" value="2"/>
</dbReference>
<dbReference type="PROSITE" id="PS51257">
    <property type="entry name" value="PROKAR_LIPOPROTEIN"/>
    <property type="match status" value="1"/>
</dbReference>
<dbReference type="Proteomes" id="UP000190657">
    <property type="component" value="Unassembled WGS sequence"/>
</dbReference>
<dbReference type="Gene3D" id="3.80.10.10">
    <property type="entry name" value="Ribonuclease Inhibitor"/>
    <property type="match status" value="1"/>
</dbReference>
<keyword evidence="1" id="KW-0732">Signal</keyword>
<organism evidence="3 4">
    <name type="scientific">Eubacterium coprostanoligenes</name>
    <dbReference type="NCBI Taxonomy" id="290054"/>
    <lineage>
        <taxon>Bacteria</taxon>
        <taxon>Bacillati</taxon>
        <taxon>Bacillota</taxon>
        <taxon>Clostridia</taxon>
        <taxon>Eubacteriales</taxon>
        <taxon>Eubacteriaceae</taxon>
        <taxon>Eubacterium</taxon>
    </lineage>
</organism>
<evidence type="ECO:0000313" key="3">
    <source>
        <dbReference type="EMBL" id="SJZ78169.1"/>
    </source>
</evidence>
<evidence type="ECO:0000256" key="1">
    <source>
        <dbReference type="SAM" id="SignalP"/>
    </source>
</evidence>
<dbReference type="InterPro" id="IPR003961">
    <property type="entry name" value="FN3_dom"/>
</dbReference>
<dbReference type="STRING" id="290054.SAMN02745114_01592"/>
<protein>
    <submittedName>
        <fullName evidence="3">Leucine rich repeat-containing protein</fullName>
    </submittedName>
</protein>
<feature type="domain" description="Fibronectin type-III" evidence="2">
    <location>
        <begin position="358"/>
        <end position="454"/>
    </location>
</feature>
<dbReference type="CDD" id="cd00063">
    <property type="entry name" value="FN3"/>
    <property type="match status" value="1"/>
</dbReference>
<dbReference type="AlphaFoldDB" id="A0A1T4NFY4"/>
<accession>A0A1T4NFY4</accession>
<dbReference type="InterPro" id="IPR026906">
    <property type="entry name" value="LRR_5"/>
</dbReference>
<evidence type="ECO:0000259" key="2">
    <source>
        <dbReference type="PROSITE" id="PS50853"/>
    </source>
</evidence>
<dbReference type="InterPro" id="IPR013783">
    <property type="entry name" value="Ig-like_fold"/>
</dbReference>
<dbReference type="RefSeq" id="WP_159443445.1">
    <property type="nucleotide sequence ID" value="NZ_FUWW01000022.1"/>
</dbReference>
<dbReference type="OrthoDB" id="1195357at2"/>
<dbReference type="InterPro" id="IPR032675">
    <property type="entry name" value="LRR_dom_sf"/>
</dbReference>
<dbReference type="Gene3D" id="2.60.40.10">
    <property type="entry name" value="Immunoglobulins"/>
    <property type="match status" value="1"/>
</dbReference>
<dbReference type="EMBL" id="FUWW01000022">
    <property type="protein sequence ID" value="SJZ78169.1"/>
    <property type="molecule type" value="Genomic_DNA"/>
</dbReference>
<dbReference type="SUPFAM" id="SSF49265">
    <property type="entry name" value="Fibronectin type III"/>
    <property type="match status" value="1"/>
</dbReference>
<feature type="chain" id="PRO_5012707482" evidence="1">
    <location>
        <begin position="25"/>
        <end position="454"/>
    </location>
</feature>
<feature type="signal peptide" evidence="1">
    <location>
        <begin position="1"/>
        <end position="24"/>
    </location>
</feature>
<reference evidence="3 4" key="1">
    <citation type="submission" date="2017-02" db="EMBL/GenBank/DDBJ databases">
        <authorList>
            <person name="Peterson S.W."/>
        </authorList>
    </citation>
    <scope>NUCLEOTIDE SEQUENCE [LARGE SCALE GENOMIC DNA]</scope>
    <source>
        <strain evidence="3 4">ATCC 51222</strain>
    </source>
</reference>
<sequence length="454" mass="51609">MKRILCTLLSLLILLSACPISAYAQVIEEELSDGIVYTVNSKTGEVIIKGNGEIPDYSTSPFLFLNGDIKFVLIESGISKISARLFRNCTSLEKISISDTVTQIDNTAFDGCTGIKEFYVAVDNVAYSSFDGVLYSKDLTRLIKYPPAKSAEEFVTLKNTETICKNSFKYAQHLKKIVVSPETKNIEENFYKFNIQVDKQNGTPSTDEDEKHELIYRTVQPTCTNFGYIECFCKICNDSYIIKYICPTRHRLVETVTPATTESDGHKVKVCSVCGEVVKDEIINKISDSSLDYSSAEYNRYQFSPNVYIVDSNGKRLVCGTDYILNIPRGRRCVGMYNYDIAFIGNYSGMQRLSFFIYPQSPVFRKIILRKGNVEINWEKTASQCDGYEIMYSQYPSFINNQVVDVNNKNAKKFALQGLKPGKFYYFKIRSYKITNENDMIYSSWSNIGKAKII</sequence>
<name>A0A1T4NFY4_9FIRM</name>